<name>A0ABS7SAU7_9MICO</name>
<evidence type="ECO:0000313" key="1">
    <source>
        <dbReference type="EMBL" id="MBZ2196809.1"/>
    </source>
</evidence>
<gene>
    <name evidence="1" type="ORF">KCQ71_11635</name>
</gene>
<organism evidence="1 2">
    <name type="scientific">Occultella gossypii</name>
    <dbReference type="NCBI Taxonomy" id="2800820"/>
    <lineage>
        <taxon>Bacteria</taxon>
        <taxon>Bacillati</taxon>
        <taxon>Actinomycetota</taxon>
        <taxon>Actinomycetes</taxon>
        <taxon>Micrococcales</taxon>
        <taxon>Ruaniaceae</taxon>
        <taxon>Occultella</taxon>
    </lineage>
</organism>
<proteinExistence type="predicted"/>
<dbReference type="EMBL" id="JAGSHT010000011">
    <property type="protein sequence ID" value="MBZ2196809.1"/>
    <property type="molecule type" value="Genomic_DNA"/>
</dbReference>
<protein>
    <submittedName>
        <fullName evidence="1">Antitoxin</fullName>
    </submittedName>
</protein>
<dbReference type="RefSeq" id="WP_223406025.1">
    <property type="nucleotide sequence ID" value="NZ_JAGSHT010000011.1"/>
</dbReference>
<comment type="caution">
    <text evidence="1">The sequence shown here is derived from an EMBL/GenBank/DDBJ whole genome shotgun (WGS) entry which is preliminary data.</text>
</comment>
<dbReference type="Proteomes" id="UP000826651">
    <property type="component" value="Unassembled WGS sequence"/>
</dbReference>
<accession>A0ABS7SAU7</accession>
<reference evidence="1 2" key="1">
    <citation type="submission" date="2021-04" db="EMBL/GenBank/DDBJ databases">
        <title>Ruania sp. nov., isolated from sandy soil of mangrove forest.</title>
        <authorList>
            <person name="Ge X."/>
            <person name="Huang R."/>
            <person name="Liu W."/>
        </authorList>
    </citation>
    <scope>NUCLEOTIDE SEQUENCE [LARGE SCALE GENOMIC DNA]</scope>
    <source>
        <strain evidence="1 2">N2-46</strain>
    </source>
</reference>
<keyword evidence="2" id="KW-1185">Reference proteome</keyword>
<sequence>MRTTVTLDSDVEQMLRERMAREGVSFKRALNDAVRAGVPASDVPRVDFSTSSVSLGRPIVDLDRALQVASELDDADTIAKLRAGR</sequence>
<evidence type="ECO:0000313" key="2">
    <source>
        <dbReference type="Proteomes" id="UP000826651"/>
    </source>
</evidence>